<feature type="domain" description="Acyltransferase 3" evidence="2">
    <location>
        <begin position="14"/>
        <end position="348"/>
    </location>
</feature>
<keyword evidence="1" id="KW-1133">Transmembrane helix</keyword>
<dbReference type="GO" id="GO:0016746">
    <property type="term" value="F:acyltransferase activity"/>
    <property type="evidence" value="ECO:0007669"/>
    <property type="project" value="UniProtKB-KW"/>
</dbReference>
<feature type="transmembrane region" description="Helical" evidence="1">
    <location>
        <begin position="142"/>
        <end position="164"/>
    </location>
</feature>
<reference evidence="3" key="1">
    <citation type="journal article" date="2014" name="Int. J. Syst. Evol. Microbiol.">
        <title>Complete genome of a new Firmicutes species belonging to the dominant human colonic microbiota ('Ruminococcus bicirculans') reveals two chromosomes and a selective capacity to utilize plant glucans.</title>
        <authorList>
            <consortium name="NISC Comparative Sequencing Program"/>
            <person name="Wegmann U."/>
            <person name="Louis P."/>
            <person name="Goesmann A."/>
            <person name="Henrissat B."/>
            <person name="Duncan S.H."/>
            <person name="Flint H.J."/>
        </authorList>
    </citation>
    <scope>NUCLEOTIDE SEQUENCE</scope>
    <source>
        <strain evidence="3">NBRC 108216</strain>
    </source>
</reference>
<keyword evidence="3" id="KW-0808">Transferase</keyword>
<name>A0ABQ5UWC1_9PROT</name>
<dbReference type="Proteomes" id="UP001161390">
    <property type="component" value="Unassembled WGS sequence"/>
</dbReference>
<evidence type="ECO:0000313" key="4">
    <source>
        <dbReference type="Proteomes" id="UP001161390"/>
    </source>
</evidence>
<comment type="caution">
    <text evidence="3">The sequence shown here is derived from an EMBL/GenBank/DDBJ whole genome shotgun (WGS) entry which is preliminary data.</text>
</comment>
<reference evidence="3" key="2">
    <citation type="submission" date="2023-01" db="EMBL/GenBank/DDBJ databases">
        <title>Draft genome sequence of Algimonas porphyrae strain NBRC 108216.</title>
        <authorList>
            <person name="Sun Q."/>
            <person name="Mori K."/>
        </authorList>
    </citation>
    <scope>NUCLEOTIDE SEQUENCE</scope>
    <source>
        <strain evidence="3">NBRC 108216</strain>
    </source>
</reference>
<sequence>MTIEAPPQTRTLLSIQALRGVAALLVVLFHSAEIWRDMSGGAGLDGLWDRGWAGVDLFFVISGFVMVWVAGERASGLRSAGRFLFDRATRVYPLWWVFCALMGLYFWVTYGQPATPVIYDAQTAWGQFFASMALWPTEVQPVLTVGWTLTFELAFYAVFALLLLLPSRFRMGAILIWGLGLALIWLLRPDSPALPDSWLGVVMSPLCLEFVFGALVAWLVQRFSIPRSVGLTLFYLGAMGFLGLMIAGETVGGLPDIDSRVATFGLAAAVLLCGVVTVERNGGIVVLPALRAIGDASYTLYLSHLLVILALKRVCEAAGILTAPSLSGMAVFMALATSASLIAALILYRLLEKPLLTLSRALLPKRRDMT</sequence>
<feature type="transmembrane region" description="Helical" evidence="1">
    <location>
        <begin position="232"/>
        <end position="255"/>
    </location>
</feature>
<feature type="transmembrane region" description="Helical" evidence="1">
    <location>
        <begin position="171"/>
        <end position="187"/>
    </location>
</feature>
<dbReference type="Pfam" id="PF01757">
    <property type="entry name" value="Acyl_transf_3"/>
    <property type="match status" value="1"/>
</dbReference>
<feature type="transmembrane region" description="Helical" evidence="1">
    <location>
        <begin position="199"/>
        <end position="220"/>
    </location>
</feature>
<keyword evidence="1" id="KW-0472">Membrane</keyword>
<protein>
    <submittedName>
        <fullName evidence="3">Acyltransferase</fullName>
    </submittedName>
</protein>
<accession>A0ABQ5UWC1</accession>
<keyword evidence="3" id="KW-0012">Acyltransferase</keyword>
<feature type="transmembrane region" description="Helical" evidence="1">
    <location>
        <begin position="52"/>
        <end position="70"/>
    </location>
</feature>
<evidence type="ECO:0000256" key="1">
    <source>
        <dbReference type="SAM" id="Phobius"/>
    </source>
</evidence>
<feature type="transmembrane region" description="Helical" evidence="1">
    <location>
        <begin position="331"/>
        <end position="351"/>
    </location>
</feature>
<gene>
    <name evidence="3" type="ORF">GCM10007854_05260</name>
</gene>
<dbReference type="PANTHER" id="PTHR23028:SF131">
    <property type="entry name" value="BLR2367 PROTEIN"/>
    <property type="match status" value="1"/>
</dbReference>
<evidence type="ECO:0000259" key="2">
    <source>
        <dbReference type="Pfam" id="PF01757"/>
    </source>
</evidence>
<dbReference type="InterPro" id="IPR002656">
    <property type="entry name" value="Acyl_transf_3_dom"/>
</dbReference>
<dbReference type="PANTHER" id="PTHR23028">
    <property type="entry name" value="ACETYLTRANSFERASE"/>
    <property type="match status" value="1"/>
</dbReference>
<dbReference type="EMBL" id="BSNJ01000001">
    <property type="protein sequence ID" value="GLQ19571.1"/>
    <property type="molecule type" value="Genomic_DNA"/>
</dbReference>
<feature type="transmembrane region" description="Helical" evidence="1">
    <location>
        <begin position="91"/>
        <end position="110"/>
    </location>
</feature>
<feature type="transmembrane region" description="Helical" evidence="1">
    <location>
        <begin position="12"/>
        <end position="32"/>
    </location>
</feature>
<feature type="transmembrane region" description="Helical" evidence="1">
    <location>
        <begin position="261"/>
        <end position="278"/>
    </location>
</feature>
<proteinExistence type="predicted"/>
<dbReference type="InterPro" id="IPR050879">
    <property type="entry name" value="Acyltransferase_3"/>
</dbReference>
<keyword evidence="1" id="KW-0812">Transmembrane</keyword>
<keyword evidence="4" id="KW-1185">Reference proteome</keyword>
<organism evidence="3 4">
    <name type="scientific">Algimonas porphyrae</name>
    <dbReference type="NCBI Taxonomy" id="1128113"/>
    <lineage>
        <taxon>Bacteria</taxon>
        <taxon>Pseudomonadati</taxon>
        <taxon>Pseudomonadota</taxon>
        <taxon>Alphaproteobacteria</taxon>
        <taxon>Maricaulales</taxon>
        <taxon>Robiginitomaculaceae</taxon>
        <taxon>Algimonas</taxon>
    </lineage>
</organism>
<dbReference type="RefSeq" id="WP_284369341.1">
    <property type="nucleotide sequence ID" value="NZ_BSNJ01000001.1"/>
</dbReference>
<evidence type="ECO:0000313" key="3">
    <source>
        <dbReference type="EMBL" id="GLQ19571.1"/>
    </source>
</evidence>
<feature type="transmembrane region" description="Helical" evidence="1">
    <location>
        <begin position="290"/>
        <end position="311"/>
    </location>
</feature>